<dbReference type="Proteomes" id="UP001377337">
    <property type="component" value="Chromosome"/>
</dbReference>
<dbReference type="InterPro" id="IPR026881">
    <property type="entry name" value="WYL_dom"/>
</dbReference>
<protein>
    <recommendedName>
        <fullName evidence="1">WYL domain-containing protein</fullName>
    </recommendedName>
</protein>
<evidence type="ECO:0000313" key="3">
    <source>
        <dbReference type="Proteomes" id="UP001377337"/>
    </source>
</evidence>
<accession>A0ABZ2NLZ6</accession>
<dbReference type="EMBL" id="CP147407">
    <property type="protein sequence ID" value="WXB98399.1"/>
    <property type="molecule type" value="Genomic_DNA"/>
</dbReference>
<organism evidence="2 3">
    <name type="scientific">Metabacillus sediminis</name>
    <dbReference type="NCBI Taxonomy" id="3117746"/>
    <lineage>
        <taxon>Bacteria</taxon>
        <taxon>Bacillati</taxon>
        <taxon>Bacillota</taxon>
        <taxon>Bacilli</taxon>
        <taxon>Bacillales</taxon>
        <taxon>Bacillaceae</taxon>
        <taxon>Metabacillus</taxon>
    </lineage>
</organism>
<keyword evidence="3" id="KW-1185">Reference proteome</keyword>
<reference evidence="2 3" key="1">
    <citation type="submission" date="2024-02" db="EMBL/GenBank/DDBJ databases">
        <title>Seven novel Bacillus-like species.</title>
        <authorList>
            <person name="Liu G."/>
        </authorList>
    </citation>
    <scope>NUCLEOTIDE SEQUENCE [LARGE SCALE GENOMIC DNA]</scope>
    <source>
        <strain evidence="2 3">FJAT-52054</strain>
    </source>
</reference>
<dbReference type="RefSeq" id="WP_035406982.1">
    <property type="nucleotide sequence ID" value="NZ_CP147407.1"/>
</dbReference>
<gene>
    <name evidence="2" type="ORF">WCV65_07985</name>
</gene>
<dbReference type="Pfam" id="PF13280">
    <property type="entry name" value="WYL"/>
    <property type="match status" value="1"/>
</dbReference>
<proteinExistence type="predicted"/>
<evidence type="ECO:0000313" key="2">
    <source>
        <dbReference type="EMBL" id="WXB98399.1"/>
    </source>
</evidence>
<feature type="domain" description="WYL" evidence="1">
    <location>
        <begin position="6"/>
        <end position="62"/>
    </location>
</feature>
<sequence length="71" mass="8174">MGYLFRESMDHQKPIQVIYLSKKGEISQRNIIIMKKTATSIIARCLLRGKMRTFRVDQILAASFTSSDYSS</sequence>
<evidence type="ECO:0000259" key="1">
    <source>
        <dbReference type="Pfam" id="PF13280"/>
    </source>
</evidence>
<name>A0ABZ2NLZ6_9BACI</name>